<evidence type="ECO:0000313" key="1">
    <source>
        <dbReference type="EMBL" id="CAB5194878.1"/>
    </source>
</evidence>
<dbReference type="EMBL" id="LR798222">
    <property type="protein sequence ID" value="CAB5194878.1"/>
    <property type="molecule type" value="Genomic_DNA"/>
</dbReference>
<gene>
    <name evidence="1" type="ORF">UFOVP167_33</name>
</gene>
<accession>A0A6J7WBX3</accession>
<proteinExistence type="predicted"/>
<protein>
    <submittedName>
        <fullName evidence="1">Uncharacterized protein</fullName>
    </submittedName>
</protein>
<sequence>MKVQFFLEMMQRRLASDTSETLAFNRAVIHDMLAAFGRQQSKNEECLNALRQYACWCPEPCGNEHWDEDYCGHKAQVMTGEKDNGSDETTA</sequence>
<name>A0A6J7WBX3_9CAUD</name>
<reference evidence="1" key="1">
    <citation type="submission" date="2020-05" db="EMBL/GenBank/DDBJ databases">
        <authorList>
            <person name="Chiriac C."/>
            <person name="Salcher M."/>
            <person name="Ghai R."/>
            <person name="Kavagutti S V."/>
        </authorList>
    </citation>
    <scope>NUCLEOTIDE SEQUENCE</scope>
</reference>
<organism evidence="1">
    <name type="scientific">uncultured Caudovirales phage</name>
    <dbReference type="NCBI Taxonomy" id="2100421"/>
    <lineage>
        <taxon>Viruses</taxon>
        <taxon>Duplodnaviria</taxon>
        <taxon>Heunggongvirae</taxon>
        <taxon>Uroviricota</taxon>
        <taxon>Caudoviricetes</taxon>
        <taxon>Peduoviridae</taxon>
        <taxon>Maltschvirus</taxon>
        <taxon>Maltschvirus maltsch</taxon>
    </lineage>
</organism>